<sequence>MIFYDSISVSPLKLSSFSKNNEFSYIRIENTNTGFIPIY</sequence>
<protein>
    <submittedName>
        <fullName evidence="1">Uncharacterized protein</fullName>
    </submittedName>
</protein>
<evidence type="ECO:0000313" key="2">
    <source>
        <dbReference type="Proteomes" id="UP000002878"/>
    </source>
</evidence>
<reference evidence="1 2" key="1">
    <citation type="journal article" date="2012" name="J. Biotechnol.">
        <title>Genome sequence of the plant growth promoting strain Bacillus amyloliquefaciens subsp. plantarum B9601-Y2 and expression of mersacidin and other secondary metabolites.</title>
        <authorList>
            <person name="He P."/>
            <person name="Hao K."/>
            <person name="Blom J."/>
            <person name="Ruckert C."/>
            <person name="Vater J."/>
            <person name="Mao Z."/>
            <person name="Wu Y."/>
            <person name="Hou M."/>
            <person name="He P."/>
            <person name="He Y."/>
            <person name="Borriss R."/>
        </authorList>
    </citation>
    <scope>NUCLEOTIDE SEQUENCE [LARGE SCALE GENOMIC DNA]</scope>
    <source>
        <strain evidence="1">Y2</strain>
    </source>
</reference>
<dbReference type="KEGG" id="bqy:MUS_3439"/>
<proteinExistence type="predicted"/>
<dbReference type="Proteomes" id="UP000002878">
    <property type="component" value="Chromosome"/>
</dbReference>
<dbReference type="HOGENOM" id="CLU_3304120_0_0_9"/>
<gene>
    <name evidence="1" type="ORF">MUS_3439</name>
</gene>
<organism evidence="1 2">
    <name type="scientific">Bacillus amyloliquefaciens (strain Y2)</name>
    <name type="common">Bacillus amyloliquefaciens subsp. plantarum (strain B9601-Y2)</name>
    <dbReference type="NCBI Taxonomy" id="1155777"/>
    <lineage>
        <taxon>Bacteria</taxon>
        <taxon>Bacillati</taxon>
        <taxon>Bacillota</taxon>
        <taxon>Bacilli</taxon>
        <taxon>Bacillales</taxon>
        <taxon>Bacillaceae</taxon>
        <taxon>Bacillus</taxon>
        <taxon>Bacillus amyloliquefaciens group</taxon>
    </lineage>
</organism>
<dbReference type="EMBL" id="CP003332">
    <property type="protein sequence ID" value="AFJ63310.1"/>
    <property type="molecule type" value="Genomic_DNA"/>
</dbReference>
<evidence type="ECO:0000313" key="1">
    <source>
        <dbReference type="EMBL" id="AFJ63310.1"/>
    </source>
</evidence>
<accession>I2C9I6</accession>
<name>I2C9I6_BACAY</name>
<dbReference type="AlphaFoldDB" id="I2C9I6"/>